<gene>
    <name evidence="1" type="ORF">EDC16_105128</name>
</gene>
<dbReference type="Proteomes" id="UP000294619">
    <property type="component" value="Unassembled WGS sequence"/>
</dbReference>
<evidence type="ECO:0008006" key="3">
    <source>
        <dbReference type="Google" id="ProtNLM"/>
    </source>
</evidence>
<protein>
    <recommendedName>
        <fullName evidence="3">Luciferase-like monooxygenase</fullName>
    </recommendedName>
</protein>
<evidence type="ECO:0000313" key="1">
    <source>
        <dbReference type="EMBL" id="TCV87210.1"/>
    </source>
</evidence>
<organism evidence="1 2">
    <name type="scientific">Testudinibacter aquarius</name>
    <dbReference type="NCBI Taxonomy" id="1524974"/>
    <lineage>
        <taxon>Bacteria</taxon>
        <taxon>Pseudomonadati</taxon>
        <taxon>Pseudomonadota</taxon>
        <taxon>Gammaproteobacteria</taxon>
        <taxon>Pasteurellales</taxon>
        <taxon>Pasteurellaceae</taxon>
        <taxon>Testudinibacter</taxon>
    </lineage>
</organism>
<accession>A0A4R3Y5Z6</accession>
<dbReference type="RefSeq" id="WP_255296797.1">
    <property type="nucleotide sequence ID" value="NZ_LEKL01000064.1"/>
</dbReference>
<comment type="caution">
    <text evidence="1">The sequence shown here is derived from an EMBL/GenBank/DDBJ whole genome shotgun (WGS) entry which is preliminary data.</text>
</comment>
<sequence>MNTKQFAVSVLNLAPLRAGFDSRQAIEAMTLLAQQTEQLGYCHR</sequence>
<name>A0A4R3Y5Z6_9PAST</name>
<evidence type="ECO:0000313" key="2">
    <source>
        <dbReference type="Proteomes" id="UP000294619"/>
    </source>
</evidence>
<reference evidence="1 2" key="1">
    <citation type="submission" date="2019-03" db="EMBL/GenBank/DDBJ databases">
        <title>Genomic Encyclopedia of Type Strains, Phase IV (KMG-IV): sequencing the most valuable type-strain genomes for metagenomic binning, comparative biology and taxonomic classification.</title>
        <authorList>
            <person name="Goeker M."/>
        </authorList>
    </citation>
    <scope>NUCLEOTIDE SEQUENCE [LARGE SCALE GENOMIC DNA]</scope>
    <source>
        <strain evidence="1 2">DSM 28140</strain>
    </source>
</reference>
<proteinExistence type="predicted"/>
<dbReference type="AlphaFoldDB" id="A0A4R3Y5Z6"/>
<dbReference type="EMBL" id="SMCP01000005">
    <property type="protein sequence ID" value="TCV87210.1"/>
    <property type="molecule type" value="Genomic_DNA"/>
</dbReference>